<feature type="binding site" evidence="9">
    <location>
        <position position="126"/>
    </location>
    <ligand>
        <name>Zn(2+)</name>
        <dbReference type="ChEBI" id="CHEBI:29105"/>
        <note>catalytic</note>
    </ligand>
</feature>
<dbReference type="PANTHER" id="PTHR46986">
    <property type="entry name" value="ENDORIBONUCLEASE YBEY, CHLOROPLASTIC"/>
    <property type="match status" value="1"/>
</dbReference>
<keyword evidence="5 9" id="KW-0479">Metal-binding</keyword>
<name>A0A140LD84_9FIRM</name>
<comment type="cofactor">
    <cofactor evidence="9">
        <name>Zn(2+)</name>
        <dbReference type="ChEBI" id="CHEBI:29105"/>
    </cofactor>
    <text evidence="9">Binds 1 zinc ion.</text>
</comment>
<dbReference type="Proteomes" id="UP000070427">
    <property type="component" value="Unassembled WGS sequence"/>
</dbReference>
<evidence type="ECO:0000256" key="8">
    <source>
        <dbReference type="ARBA" id="ARBA00022833"/>
    </source>
</evidence>
<protein>
    <recommendedName>
        <fullName evidence="9">Endoribonuclease YbeY</fullName>
        <ecNumber evidence="9">3.1.-.-</ecNumber>
    </recommendedName>
</protein>
<dbReference type="GO" id="GO:0008270">
    <property type="term" value="F:zinc ion binding"/>
    <property type="evidence" value="ECO:0007669"/>
    <property type="project" value="UniProtKB-UniRule"/>
</dbReference>
<evidence type="ECO:0000256" key="6">
    <source>
        <dbReference type="ARBA" id="ARBA00022759"/>
    </source>
</evidence>
<keyword evidence="7 9" id="KW-0378">Hydrolase</keyword>
<keyword evidence="11" id="KW-1185">Reference proteome</keyword>
<evidence type="ECO:0000256" key="1">
    <source>
        <dbReference type="ARBA" id="ARBA00010875"/>
    </source>
</evidence>
<dbReference type="InParanoid" id="A0A140LD84"/>
<comment type="subcellular location">
    <subcellularLocation>
        <location evidence="9">Cytoplasm</location>
    </subcellularLocation>
</comment>
<evidence type="ECO:0000313" key="10">
    <source>
        <dbReference type="EMBL" id="KXG78509.1"/>
    </source>
</evidence>
<proteinExistence type="inferred from homology"/>
<dbReference type="SUPFAM" id="SSF55486">
    <property type="entry name" value="Metalloproteases ('zincins'), catalytic domain"/>
    <property type="match status" value="1"/>
</dbReference>
<dbReference type="HAMAP" id="MF_00009">
    <property type="entry name" value="Endoribonucl_YbeY"/>
    <property type="match status" value="1"/>
</dbReference>
<feature type="binding site" evidence="9">
    <location>
        <position position="132"/>
    </location>
    <ligand>
        <name>Zn(2+)</name>
        <dbReference type="ChEBI" id="CHEBI:29105"/>
        <note>catalytic</note>
    </ligand>
</feature>
<dbReference type="EC" id="3.1.-.-" evidence="9"/>
<dbReference type="InterPro" id="IPR020549">
    <property type="entry name" value="YbeY_CS"/>
</dbReference>
<dbReference type="GO" id="GO:0004222">
    <property type="term" value="F:metalloendopeptidase activity"/>
    <property type="evidence" value="ECO:0007669"/>
    <property type="project" value="InterPro"/>
</dbReference>
<evidence type="ECO:0000256" key="5">
    <source>
        <dbReference type="ARBA" id="ARBA00022723"/>
    </source>
</evidence>
<keyword evidence="6 9" id="KW-0255">Endonuclease</keyword>
<evidence type="ECO:0000313" key="11">
    <source>
        <dbReference type="Proteomes" id="UP000070427"/>
    </source>
</evidence>
<dbReference type="FunCoup" id="A0A140LD84">
    <property type="interactions" value="341"/>
</dbReference>
<evidence type="ECO:0000256" key="4">
    <source>
        <dbReference type="ARBA" id="ARBA00022722"/>
    </source>
</evidence>
<keyword evidence="9" id="KW-0963">Cytoplasm</keyword>
<dbReference type="PATRIC" id="fig|520764.3.peg.284"/>
<reference evidence="10 11" key="1">
    <citation type="submission" date="2015-12" db="EMBL/GenBank/DDBJ databases">
        <title>Draft genome sequnece of Fervidicola ferrireducens strain Y170.</title>
        <authorList>
            <person name="Patel B.K."/>
        </authorList>
    </citation>
    <scope>NUCLEOTIDE SEQUENCE [LARGE SCALE GENOMIC DNA]</scope>
    <source>
        <strain evidence="10 11">Y170</strain>
    </source>
</reference>
<dbReference type="PANTHER" id="PTHR46986:SF1">
    <property type="entry name" value="ENDORIBONUCLEASE YBEY, CHLOROPLASTIC"/>
    <property type="match status" value="1"/>
</dbReference>
<dbReference type="Gene3D" id="3.40.390.30">
    <property type="entry name" value="Metalloproteases ('zincins'), catalytic domain"/>
    <property type="match status" value="1"/>
</dbReference>
<evidence type="ECO:0000256" key="3">
    <source>
        <dbReference type="ARBA" id="ARBA00022552"/>
    </source>
</evidence>
<dbReference type="STRING" id="520764.AN618_02650"/>
<evidence type="ECO:0000256" key="2">
    <source>
        <dbReference type="ARBA" id="ARBA00022517"/>
    </source>
</evidence>
<keyword evidence="3 9" id="KW-0698">rRNA processing</keyword>
<dbReference type="Pfam" id="PF02130">
    <property type="entry name" value="YbeY"/>
    <property type="match status" value="1"/>
</dbReference>
<keyword evidence="2 9" id="KW-0690">Ribosome biogenesis</keyword>
<dbReference type="GO" id="GO:0005737">
    <property type="term" value="C:cytoplasm"/>
    <property type="evidence" value="ECO:0007669"/>
    <property type="project" value="UniProtKB-SubCell"/>
</dbReference>
<dbReference type="GO" id="GO:0006364">
    <property type="term" value="P:rRNA processing"/>
    <property type="evidence" value="ECO:0007669"/>
    <property type="project" value="UniProtKB-UniRule"/>
</dbReference>
<keyword evidence="8 9" id="KW-0862">Zinc</keyword>
<dbReference type="AlphaFoldDB" id="A0A140LD84"/>
<comment type="caution">
    <text evidence="10">The sequence shown here is derived from an EMBL/GenBank/DDBJ whole genome shotgun (WGS) entry which is preliminary data.</text>
</comment>
<gene>
    <name evidence="9 10" type="primary">ybeY</name>
    <name evidence="10" type="ORF">AN618_02650</name>
</gene>
<feature type="binding site" evidence="9">
    <location>
        <position position="122"/>
    </location>
    <ligand>
        <name>Zn(2+)</name>
        <dbReference type="ChEBI" id="CHEBI:29105"/>
        <note>catalytic</note>
    </ligand>
</feature>
<dbReference type="InterPro" id="IPR023091">
    <property type="entry name" value="MetalPrtase_cat_dom_sf_prd"/>
</dbReference>
<organism evidence="10 11">
    <name type="scientific">Fervidicola ferrireducens</name>
    <dbReference type="NCBI Taxonomy" id="520764"/>
    <lineage>
        <taxon>Bacteria</taxon>
        <taxon>Bacillati</taxon>
        <taxon>Bacillota</taxon>
        <taxon>Clostridia</taxon>
        <taxon>Thermosediminibacterales</taxon>
        <taxon>Thermosediminibacteraceae</taxon>
        <taxon>Fervidicola</taxon>
    </lineage>
</organism>
<dbReference type="PROSITE" id="PS01306">
    <property type="entry name" value="UPF0054"/>
    <property type="match status" value="1"/>
</dbReference>
<comment type="function">
    <text evidence="9">Single strand-specific metallo-endoribonuclease involved in late-stage 70S ribosome quality control and in maturation of the 3' terminus of the 16S rRNA.</text>
</comment>
<dbReference type="EMBL" id="LOED01000002">
    <property type="protein sequence ID" value="KXG78509.1"/>
    <property type="molecule type" value="Genomic_DNA"/>
</dbReference>
<evidence type="ECO:0000256" key="7">
    <source>
        <dbReference type="ARBA" id="ARBA00022801"/>
    </source>
</evidence>
<evidence type="ECO:0000256" key="9">
    <source>
        <dbReference type="HAMAP-Rule" id="MF_00009"/>
    </source>
</evidence>
<sequence>MKLAQVIINDLQDKIKVDRGLEELITKAVELTLNLEGADTKVEVSVALVDNAYIRELNKTYRGKDAPTDVLSFPIGEESLMDKNEEIERLLGDIVVSLEKAEEQANIYGHSFEREVIYLIVHGTLHLLGYDHENEEERKVMREKEERTLRALGLPREESGL</sequence>
<accession>A0A140LD84</accession>
<dbReference type="GO" id="GO:0004521">
    <property type="term" value="F:RNA endonuclease activity"/>
    <property type="evidence" value="ECO:0007669"/>
    <property type="project" value="UniProtKB-UniRule"/>
</dbReference>
<dbReference type="NCBIfam" id="TIGR00043">
    <property type="entry name" value="rRNA maturation RNase YbeY"/>
    <property type="match status" value="1"/>
</dbReference>
<dbReference type="InterPro" id="IPR002036">
    <property type="entry name" value="YbeY"/>
</dbReference>
<comment type="similarity">
    <text evidence="1 9">Belongs to the endoribonuclease YbeY family.</text>
</comment>
<keyword evidence="4 9" id="KW-0540">Nuclease</keyword>